<evidence type="ECO:0000256" key="2">
    <source>
        <dbReference type="ARBA" id="ARBA00022448"/>
    </source>
</evidence>
<feature type="transmembrane region" description="Helical" evidence="13">
    <location>
        <begin position="231"/>
        <end position="254"/>
    </location>
</feature>
<dbReference type="GO" id="GO:0051260">
    <property type="term" value="P:protein homooligomerization"/>
    <property type="evidence" value="ECO:0007669"/>
    <property type="project" value="InterPro"/>
</dbReference>
<evidence type="ECO:0000256" key="6">
    <source>
        <dbReference type="ARBA" id="ARBA00022826"/>
    </source>
</evidence>
<dbReference type="InterPro" id="IPR003971">
    <property type="entry name" value="K_chnl_volt-dep_Kv5/Kv9"/>
</dbReference>
<feature type="transmembrane region" description="Helical" evidence="13">
    <location>
        <begin position="446"/>
        <end position="467"/>
    </location>
</feature>
<dbReference type="InterPro" id="IPR003968">
    <property type="entry name" value="K_chnl_volt-dep_Kv"/>
</dbReference>
<dbReference type="PRINTS" id="PR00169">
    <property type="entry name" value="KCHANNEL"/>
</dbReference>
<evidence type="ECO:0000256" key="8">
    <source>
        <dbReference type="ARBA" id="ARBA00022958"/>
    </source>
</evidence>
<feature type="transmembrane region" description="Helical" evidence="13">
    <location>
        <begin position="385"/>
        <end position="406"/>
    </location>
</feature>
<keyword evidence="8" id="KW-0630">Potassium</keyword>
<dbReference type="PANTHER" id="PTHR11537">
    <property type="entry name" value="VOLTAGE-GATED POTASSIUM CHANNEL"/>
    <property type="match status" value="1"/>
</dbReference>
<keyword evidence="6" id="KW-0631">Potassium channel</keyword>
<evidence type="ECO:0000256" key="1">
    <source>
        <dbReference type="ARBA" id="ARBA00004651"/>
    </source>
</evidence>
<dbReference type="PRINTS" id="PR01494">
    <property type="entry name" value="KV9CHANNEL"/>
</dbReference>
<keyword evidence="11 13" id="KW-0472">Membrane</keyword>
<evidence type="ECO:0000256" key="10">
    <source>
        <dbReference type="ARBA" id="ARBA00023065"/>
    </source>
</evidence>
<dbReference type="AlphaFoldDB" id="A0AAJ7TQA8"/>
<keyword evidence="15" id="KW-1185">Reference proteome</keyword>
<keyword evidence="3" id="KW-1003">Cell membrane</keyword>
<evidence type="ECO:0000256" key="11">
    <source>
        <dbReference type="ARBA" id="ARBA00023136"/>
    </source>
</evidence>
<dbReference type="InterPro" id="IPR005821">
    <property type="entry name" value="Ion_trans_dom"/>
</dbReference>
<dbReference type="Gene3D" id="1.20.120.350">
    <property type="entry name" value="Voltage-gated potassium channels. Chain C"/>
    <property type="match status" value="1"/>
</dbReference>
<dbReference type="GO" id="GO:0008076">
    <property type="term" value="C:voltage-gated potassium channel complex"/>
    <property type="evidence" value="ECO:0007669"/>
    <property type="project" value="InterPro"/>
</dbReference>
<dbReference type="PANTHER" id="PTHR11537:SF40">
    <property type="entry name" value="POTASSIUM VOLTAGE-GATED CHANNEL SUBFAMILY V MEMBER 2"/>
    <property type="match status" value="1"/>
</dbReference>
<dbReference type="Pfam" id="PF02214">
    <property type="entry name" value="BTB_2"/>
    <property type="match status" value="1"/>
</dbReference>
<dbReference type="InterPro" id="IPR000210">
    <property type="entry name" value="BTB/POZ_dom"/>
</dbReference>
<dbReference type="RefSeq" id="XP_032822178.1">
    <property type="nucleotide sequence ID" value="XM_032966287.1"/>
</dbReference>
<evidence type="ECO:0000256" key="7">
    <source>
        <dbReference type="ARBA" id="ARBA00022882"/>
    </source>
</evidence>
<gene>
    <name evidence="16" type="primary">LOC116948960</name>
</gene>
<evidence type="ECO:0000256" key="13">
    <source>
        <dbReference type="SAM" id="Phobius"/>
    </source>
</evidence>
<dbReference type="InterPro" id="IPR003131">
    <property type="entry name" value="T1-type_BTB"/>
</dbReference>
<dbReference type="Gene3D" id="1.10.287.70">
    <property type="match status" value="1"/>
</dbReference>
<evidence type="ECO:0000256" key="12">
    <source>
        <dbReference type="ARBA" id="ARBA00023303"/>
    </source>
</evidence>
<organism evidence="15 16">
    <name type="scientific">Petromyzon marinus</name>
    <name type="common">Sea lamprey</name>
    <dbReference type="NCBI Taxonomy" id="7757"/>
    <lineage>
        <taxon>Eukaryota</taxon>
        <taxon>Metazoa</taxon>
        <taxon>Chordata</taxon>
        <taxon>Craniata</taxon>
        <taxon>Vertebrata</taxon>
        <taxon>Cyclostomata</taxon>
        <taxon>Hyperoartia</taxon>
        <taxon>Petromyzontiformes</taxon>
        <taxon>Petromyzontidae</taxon>
        <taxon>Petromyzon</taxon>
    </lineage>
</organism>
<dbReference type="KEGG" id="pmrn:116948960"/>
<keyword evidence="9 13" id="KW-1133">Transmembrane helix</keyword>
<dbReference type="PRINTS" id="PR01491">
    <property type="entry name" value="KVCHANNEL"/>
</dbReference>
<dbReference type="Proteomes" id="UP001318040">
    <property type="component" value="Chromosome 35"/>
</dbReference>
<dbReference type="GO" id="GO:0005249">
    <property type="term" value="F:voltage-gated potassium channel activity"/>
    <property type="evidence" value="ECO:0007669"/>
    <property type="project" value="InterPro"/>
</dbReference>
<keyword evidence="10" id="KW-0406">Ion transport</keyword>
<proteinExistence type="predicted"/>
<evidence type="ECO:0000256" key="4">
    <source>
        <dbReference type="ARBA" id="ARBA00022538"/>
    </source>
</evidence>
<reference evidence="16" key="1">
    <citation type="submission" date="2025-08" db="UniProtKB">
        <authorList>
            <consortium name="RefSeq"/>
        </authorList>
    </citation>
    <scope>IDENTIFICATION</scope>
    <source>
        <tissue evidence="16">Sperm</tissue>
    </source>
</reference>
<evidence type="ECO:0000259" key="14">
    <source>
        <dbReference type="SMART" id="SM00225"/>
    </source>
</evidence>
<protein>
    <submittedName>
        <fullName evidence="16">Potassium voltage-gated channel subfamily V member 2-like</fullName>
    </submittedName>
</protein>
<dbReference type="SUPFAM" id="SSF81324">
    <property type="entry name" value="Voltage-gated potassium channels"/>
    <property type="match status" value="1"/>
</dbReference>
<dbReference type="Pfam" id="PF00520">
    <property type="entry name" value="Ion_trans"/>
    <property type="match status" value="1"/>
</dbReference>
<evidence type="ECO:0000313" key="16">
    <source>
        <dbReference type="RefSeq" id="XP_032822178.1"/>
    </source>
</evidence>
<dbReference type="Gene3D" id="3.30.710.10">
    <property type="entry name" value="Potassium Channel Kv1.1, Chain A"/>
    <property type="match status" value="1"/>
</dbReference>
<keyword evidence="5 13" id="KW-0812">Transmembrane</keyword>
<evidence type="ECO:0000256" key="3">
    <source>
        <dbReference type="ARBA" id="ARBA00022475"/>
    </source>
</evidence>
<comment type="subcellular location">
    <subcellularLocation>
        <location evidence="1">Cell membrane</location>
        <topology evidence="1">Multi-pass membrane protein</topology>
    </subcellularLocation>
</comment>
<keyword evidence="12" id="KW-0407">Ion channel</keyword>
<dbReference type="InterPro" id="IPR011333">
    <property type="entry name" value="SKP1/BTB/POZ_sf"/>
</dbReference>
<evidence type="ECO:0000313" key="15">
    <source>
        <dbReference type="Proteomes" id="UP001318040"/>
    </source>
</evidence>
<dbReference type="SUPFAM" id="SSF54695">
    <property type="entry name" value="POZ domain"/>
    <property type="match status" value="1"/>
</dbReference>
<keyword evidence="4" id="KW-0633">Potassium transport</keyword>
<keyword evidence="2" id="KW-0813">Transport</keyword>
<dbReference type="InterPro" id="IPR027359">
    <property type="entry name" value="Volt_channel_dom_sf"/>
</dbReference>
<name>A0AAJ7TQA8_PETMA</name>
<evidence type="ECO:0000256" key="5">
    <source>
        <dbReference type="ARBA" id="ARBA00022692"/>
    </source>
</evidence>
<keyword evidence="7" id="KW-0851">Voltage-gated channel</keyword>
<dbReference type="SMART" id="SM00225">
    <property type="entry name" value="BTB"/>
    <property type="match status" value="1"/>
</dbReference>
<evidence type="ECO:0000256" key="9">
    <source>
        <dbReference type="ARBA" id="ARBA00022989"/>
    </source>
</evidence>
<dbReference type="InterPro" id="IPR028325">
    <property type="entry name" value="VG_K_chnl"/>
</dbReference>
<dbReference type="FunFam" id="1.10.287.70:FF:000005">
    <property type="entry name" value="potassium voltage-gated channel subfamily G member 1"/>
    <property type="match status" value="1"/>
</dbReference>
<sequence>MAWCLGKGMTTSTRRKVLRRATTADAAMNETPCQARLQCVRAWSSLNNIPSASASLSSPHCGPTLVTQGEPILHLNIGGTKFRIARCVLARHPKTRLGRLAKPELSSSERIDVCDDYAAATREYFFDRDPEVFRLVFTYYRTGVLWVSDELCPINYVEEIQYWGLQVRHTNHCCRIVFEERQSEMEDNLKVQQELEDEFVTEAKEEHFQDMCFGRQRLIVWHFMEDPFSSIFAKIMAVASSLFVLISIVGMSLNTVEEMHSKTPSRGEKTSLEILETICVGFFTLEYLLRLISTPDIRGFLKAVSNGLDLIAILPFYIHLMFEELVAEGDHTYDGEVKAVDRVGKMGQLMRIMRLMRILRILKLARHSTGLRTFGFTLRKCYQQVGCLFLFIAMGIFTFSALVYSVEHDVQGTNFTSIPHAWWWATVAISTVGYGDMYPESFLGQFFAFGCISFGIILNGLPISILFNKFSDYYAKLKMQEYRLKQRGKIDLKRRVRRKITHILNNADGVHGHGI</sequence>
<feature type="domain" description="BTB" evidence="14">
    <location>
        <begin position="71"/>
        <end position="181"/>
    </location>
</feature>
<accession>A0AAJ7TQA8</accession>
<dbReference type="GeneID" id="116948960"/>
<dbReference type="GO" id="GO:0001508">
    <property type="term" value="P:action potential"/>
    <property type="evidence" value="ECO:0007669"/>
    <property type="project" value="TreeGrafter"/>
</dbReference>